<reference evidence="1 2" key="1">
    <citation type="submission" date="2024-01" db="EMBL/GenBank/DDBJ databases">
        <title>Description of Streptococcus dentalis sp. nov., Streptococcus gingivalis sp. nov., Streptococcus lingualis sp. nov. isolated from human oral cavity.</title>
        <authorList>
            <person name="Choi Y.S."/>
            <person name="Goo B.J."/>
            <person name="Bae J.W."/>
        </authorList>
    </citation>
    <scope>NUCLEOTIDE SEQUENCE [LARGE SCALE GENOMIC DNA]</scope>
    <source>
        <strain evidence="1 2">S2</strain>
    </source>
</reference>
<dbReference type="NCBIfam" id="TIGR01725">
    <property type="entry name" value="phge_HK97_gp10"/>
    <property type="match status" value="1"/>
</dbReference>
<sequence length="125" mass="13774">MTKGLDQILSRLNELQVKAPKAARAAVKEGADEVEKILKVNTPVYFVMDNVHAKDDTKVTGFKGGDHGLISKDIGYGRATGWRVHFPDDGTKYQRGQGFEERTINEATPIVKEIYASKVKEGLGL</sequence>
<protein>
    <submittedName>
        <fullName evidence="1">HK97-gp10 family putative phage morphogenesis protein</fullName>
    </submittedName>
</protein>
<proteinExistence type="predicted"/>
<dbReference type="InterPro" id="IPR010064">
    <property type="entry name" value="HK97-gp10_tail"/>
</dbReference>
<name>A0ABU6BB06_9STRE</name>
<keyword evidence="2" id="KW-1185">Reference proteome</keyword>
<comment type="caution">
    <text evidence="1">The sequence shown here is derived from an EMBL/GenBank/DDBJ whole genome shotgun (WGS) entry which is preliminary data.</text>
</comment>
<dbReference type="EMBL" id="JAYKTO010000002">
    <property type="protein sequence ID" value="MEB3521045.1"/>
    <property type="molecule type" value="Genomic_DNA"/>
</dbReference>
<organism evidence="1 2">
    <name type="scientific">Streptococcus gingivalis</name>
    <dbReference type="NCBI Taxonomy" id="3111861"/>
    <lineage>
        <taxon>Bacteria</taxon>
        <taxon>Bacillati</taxon>
        <taxon>Bacillota</taxon>
        <taxon>Bacilli</taxon>
        <taxon>Lactobacillales</taxon>
        <taxon>Streptococcaceae</taxon>
        <taxon>Streptococcus</taxon>
    </lineage>
</organism>
<dbReference type="Proteomes" id="UP001308656">
    <property type="component" value="Unassembled WGS sequence"/>
</dbReference>
<dbReference type="Pfam" id="PF04883">
    <property type="entry name" value="HK97-gp10_like"/>
    <property type="match status" value="1"/>
</dbReference>
<evidence type="ECO:0000313" key="2">
    <source>
        <dbReference type="Proteomes" id="UP001308656"/>
    </source>
</evidence>
<gene>
    <name evidence="1" type="ORF">SM122_10855</name>
</gene>
<dbReference type="RefSeq" id="WP_324738359.1">
    <property type="nucleotide sequence ID" value="NZ_JAYKTO010000002.1"/>
</dbReference>
<evidence type="ECO:0000313" key="1">
    <source>
        <dbReference type="EMBL" id="MEB3521045.1"/>
    </source>
</evidence>
<accession>A0ABU6BB06</accession>